<evidence type="ECO:0000256" key="18">
    <source>
        <dbReference type="SAM" id="SignalP"/>
    </source>
</evidence>
<accession>A0AA38RJG8</accession>
<keyword evidence="10" id="KW-0449">Lipoprotein</keyword>
<dbReference type="GO" id="GO:0016757">
    <property type="term" value="F:glycosyltransferase activity"/>
    <property type="evidence" value="ECO:0007669"/>
    <property type="project" value="UniProtKB-KW"/>
</dbReference>
<evidence type="ECO:0000256" key="10">
    <source>
        <dbReference type="ARBA" id="ARBA00023288"/>
    </source>
</evidence>
<dbReference type="InterPro" id="IPR000757">
    <property type="entry name" value="Beta-glucanase-like"/>
</dbReference>
<evidence type="ECO:0000256" key="17">
    <source>
        <dbReference type="SAM" id="MobiDB-lite"/>
    </source>
</evidence>
<evidence type="ECO:0000313" key="21">
    <source>
        <dbReference type="Proteomes" id="UP001174694"/>
    </source>
</evidence>
<dbReference type="GO" id="GO:0005975">
    <property type="term" value="P:carbohydrate metabolic process"/>
    <property type="evidence" value="ECO:0007669"/>
    <property type="project" value="InterPro"/>
</dbReference>
<evidence type="ECO:0000256" key="9">
    <source>
        <dbReference type="ARBA" id="ARBA00023180"/>
    </source>
</evidence>
<sequence>MRRTILPLGAALLGASLVAADTTCSLENRCPEETPCCSQYGQCGVGAYCLGGCDPRMSFSLDSCVPAPVCESKSFPMNTLDGVVDVSKYLGDPSKADWVSQGEPLLYNGNVLLTMPAHSVGTVLASSTYMWYGNVKARLKTSRGAGVVTAFILLSDVKDEIDYEFVGTELEIAQTNYYFQGIPSYTNSANISLSDTFENFHDYEIQWTPDTITWLVDGQVGRVKKRTDTWNDTANQWDYPQTPARVQLSIWPGGADTNAKGTIDWAGGPIDWDSEDIKNYGYDYATFGEVTIECYNASSAPGTNKHVSYTYNDYRATNDTVVDGNDPTVLKSFLGTGLDMNAGASSASASSTSTATSSSAPVESIPGGSSGGTGTNGQAAGSSGGDSSSSDSGSSSSGTTSSSDCQATGFTQDCSSSSSGSSSSSSSSSNNSGAGRVGEDRMLGASAFAVVIAFIGLMWL</sequence>
<dbReference type="Gene3D" id="2.60.120.200">
    <property type="match status" value="1"/>
</dbReference>
<reference evidence="20" key="1">
    <citation type="submission" date="2022-07" db="EMBL/GenBank/DDBJ databases">
        <title>Fungi with potential for degradation of polypropylene.</title>
        <authorList>
            <person name="Gostincar C."/>
        </authorList>
    </citation>
    <scope>NUCLEOTIDE SEQUENCE</scope>
    <source>
        <strain evidence="20">EXF-13308</strain>
    </source>
</reference>
<dbReference type="PANTHER" id="PTHR10963:SF22">
    <property type="entry name" value="GLYCOSIDASE CRH2-RELATED"/>
    <property type="match status" value="1"/>
</dbReference>
<dbReference type="InterPro" id="IPR013320">
    <property type="entry name" value="ConA-like_dom_sf"/>
</dbReference>
<evidence type="ECO:0000256" key="8">
    <source>
        <dbReference type="ARBA" id="ARBA00023136"/>
    </source>
</evidence>
<dbReference type="GO" id="GO:0009277">
    <property type="term" value="C:fungal-type cell wall"/>
    <property type="evidence" value="ECO:0007669"/>
    <property type="project" value="UniProtKB-ARBA"/>
</dbReference>
<comment type="similarity">
    <text evidence="13">Belongs to the glycosyl hydrolase 16 family. CRH1 subfamily.</text>
</comment>
<evidence type="ECO:0000256" key="3">
    <source>
        <dbReference type="ARBA" id="ARBA00022622"/>
    </source>
</evidence>
<comment type="caution">
    <text evidence="20">The sequence shown here is derived from an EMBL/GenBank/DDBJ whole genome shotgun (WGS) entry which is preliminary data.</text>
</comment>
<feature type="compositionally biased region" description="Low complexity" evidence="17">
    <location>
        <begin position="376"/>
        <end position="404"/>
    </location>
</feature>
<proteinExistence type="inferred from homology"/>
<feature type="region of interest" description="Disordered" evidence="17">
    <location>
        <begin position="344"/>
        <end position="438"/>
    </location>
</feature>
<dbReference type="InterPro" id="IPR050546">
    <property type="entry name" value="Glycosyl_Hydrlase_16"/>
</dbReference>
<evidence type="ECO:0000256" key="4">
    <source>
        <dbReference type="ARBA" id="ARBA00022676"/>
    </source>
</evidence>
<evidence type="ECO:0000256" key="6">
    <source>
        <dbReference type="ARBA" id="ARBA00022729"/>
    </source>
</evidence>
<gene>
    <name evidence="20" type="ORF">NKR23_g3522</name>
</gene>
<keyword evidence="4" id="KW-0328">Glycosyltransferase</keyword>
<protein>
    <recommendedName>
        <fullName evidence="15">Crh-like protein</fullName>
        <ecNumber evidence="15">3.2.-.-</ecNumber>
    </recommendedName>
</protein>
<evidence type="ECO:0000313" key="20">
    <source>
        <dbReference type="EMBL" id="KAJ9150881.1"/>
    </source>
</evidence>
<evidence type="ECO:0000256" key="15">
    <source>
        <dbReference type="PIRNR" id="PIRNR037299"/>
    </source>
</evidence>
<dbReference type="InterPro" id="IPR017168">
    <property type="entry name" value="CHR-like"/>
</dbReference>
<keyword evidence="6 18" id="KW-0732">Signal</keyword>
<dbReference type="Proteomes" id="UP001174694">
    <property type="component" value="Unassembled WGS sequence"/>
</dbReference>
<evidence type="ECO:0000256" key="5">
    <source>
        <dbReference type="ARBA" id="ARBA00022679"/>
    </source>
</evidence>
<evidence type="ECO:0000256" key="12">
    <source>
        <dbReference type="ARBA" id="ARBA00023316"/>
    </source>
</evidence>
<dbReference type="PROSITE" id="PS51762">
    <property type="entry name" value="GH16_2"/>
    <property type="match status" value="1"/>
</dbReference>
<feature type="compositionally biased region" description="Low complexity" evidence="17">
    <location>
        <begin position="415"/>
        <end position="433"/>
    </location>
</feature>
<evidence type="ECO:0000256" key="11">
    <source>
        <dbReference type="ARBA" id="ARBA00023295"/>
    </source>
</evidence>
<organism evidence="20 21">
    <name type="scientific">Pleurostoma richardsiae</name>
    <dbReference type="NCBI Taxonomy" id="41990"/>
    <lineage>
        <taxon>Eukaryota</taxon>
        <taxon>Fungi</taxon>
        <taxon>Dikarya</taxon>
        <taxon>Ascomycota</taxon>
        <taxon>Pezizomycotina</taxon>
        <taxon>Sordariomycetes</taxon>
        <taxon>Sordariomycetidae</taxon>
        <taxon>Calosphaeriales</taxon>
        <taxon>Pleurostomataceae</taxon>
        <taxon>Pleurostoma</taxon>
    </lineage>
</organism>
<keyword evidence="7 15" id="KW-0378">Hydrolase</keyword>
<comment type="function">
    <text evidence="14">Dual chitinase/transglycosylase that plays a role in cell wall architecture. Chitinase and transglycosylase activities are coupled. Required for the polysaccharide cross-linking at the septa and the cell wall. More specifically, transfers chitin to 1,6-beta-glucan in the cell wall.</text>
</comment>
<feature type="signal peptide" evidence="18">
    <location>
        <begin position="1"/>
        <end position="20"/>
    </location>
</feature>
<dbReference type="PANTHER" id="PTHR10963">
    <property type="entry name" value="GLYCOSYL HYDROLASE-RELATED"/>
    <property type="match status" value="1"/>
</dbReference>
<dbReference type="GO" id="GO:0008843">
    <property type="term" value="F:endochitinase activity"/>
    <property type="evidence" value="ECO:0007669"/>
    <property type="project" value="UniProtKB-EC"/>
</dbReference>
<dbReference type="EC" id="3.2.-.-" evidence="15"/>
<comment type="subcellular location">
    <subcellularLocation>
        <location evidence="2">Membrane</location>
        <topology evidence="2">Lipid-anchor</topology>
        <topology evidence="2">GPI-anchor</topology>
    </subcellularLocation>
</comment>
<keyword evidence="12" id="KW-0961">Cell wall biogenesis/degradation</keyword>
<dbReference type="GO" id="GO:0031505">
    <property type="term" value="P:fungal-type cell wall organization"/>
    <property type="evidence" value="ECO:0007669"/>
    <property type="project" value="TreeGrafter"/>
</dbReference>
<feature type="compositionally biased region" description="Polar residues" evidence="17">
    <location>
        <begin position="405"/>
        <end position="414"/>
    </location>
</feature>
<evidence type="ECO:0000259" key="19">
    <source>
        <dbReference type="PROSITE" id="PS51762"/>
    </source>
</evidence>
<dbReference type="FunFam" id="2.60.120.200:FF:000159">
    <property type="entry name" value="Glycosidase"/>
    <property type="match status" value="1"/>
</dbReference>
<dbReference type="AlphaFoldDB" id="A0AA38RJG8"/>
<evidence type="ECO:0000256" key="16">
    <source>
        <dbReference type="PIRSR" id="PIRSR037299-1"/>
    </source>
</evidence>
<evidence type="ECO:0000256" key="7">
    <source>
        <dbReference type="ARBA" id="ARBA00022801"/>
    </source>
</evidence>
<feature type="domain" description="GH16" evidence="19">
    <location>
        <begin position="60"/>
        <end position="274"/>
    </location>
</feature>
<evidence type="ECO:0000256" key="14">
    <source>
        <dbReference type="ARBA" id="ARBA00093308"/>
    </source>
</evidence>
<dbReference type="Pfam" id="PF00722">
    <property type="entry name" value="Glyco_hydro_16"/>
    <property type="match status" value="1"/>
</dbReference>
<name>A0AA38RJG8_9PEZI</name>
<feature type="compositionally biased region" description="Low complexity" evidence="17">
    <location>
        <begin position="344"/>
        <end position="360"/>
    </location>
</feature>
<dbReference type="GO" id="GO:0098552">
    <property type="term" value="C:side of membrane"/>
    <property type="evidence" value="ECO:0007669"/>
    <property type="project" value="UniProtKB-KW"/>
</dbReference>
<feature type="chain" id="PRO_5041284427" description="Crh-like protein" evidence="18">
    <location>
        <begin position="21"/>
        <end position="460"/>
    </location>
</feature>
<keyword evidence="9" id="KW-0325">Glycoprotein</keyword>
<keyword evidence="5" id="KW-0808">Transferase</keyword>
<keyword evidence="3" id="KW-0336">GPI-anchor</keyword>
<feature type="active site" description="Nucleophile" evidence="16">
    <location>
        <position position="160"/>
    </location>
</feature>
<dbReference type="SUPFAM" id="SSF49899">
    <property type="entry name" value="Concanavalin A-like lectins/glucanases"/>
    <property type="match status" value="1"/>
</dbReference>
<feature type="active site" description="Proton donor" evidence="16">
    <location>
        <position position="164"/>
    </location>
</feature>
<keyword evidence="11" id="KW-0326">Glycosidase</keyword>
<dbReference type="EMBL" id="JANBVO010000007">
    <property type="protein sequence ID" value="KAJ9150881.1"/>
    <property type="molecule type" value="Genomic_DNA"/>
</dbReference>
<evidence type="ECO:0000256" key="2">
    <source>
        <dbReference type="ARBA" id="ARBA00004589"/>
    </source>
</evidence>
<evidence type="ECO:0000256" key="1">
    <source>
        <dbReference type="ARBA" id="ARBA00000822"/>
    </source>
</evidence>
<keyword evidence="8 15" id="KW-0472">Membrane</keyword>
<keyword evidence="21" id="KW-1185">Reference proteome</keyword>
<evidence type="ECO:0000256" key="13">
    <source>
        <dbReference type="ARBA" id="ARBA00038074"/>
    </source>
</evidence>
<comment type="catalytic activity">
    <reaction evidence="1">
        <text>Random endo-hydrolysis of N-acetyl-beta-D-glucosaminide (1-&gt;4)-beta-linkages in chitin and chitodextrins.</text>
        <dbReference type="EC" id="3.2.1.14"/>
    </reaction>
</comment>
<dbReference type="PIRSF" id="PIRSF037299">
    <property type="entry name" value="Glycosidase_CRH1_prd"/>
    <property type="match status" value="1"/>
</dbReference>